<evidence type="ECO:0000256" key="3">
    <source>
        <dbReference type="ARBA" id="ARBA00022840"/>
    </source>
</evidence>
<dbReference type="Gene3D" id="3.30.470.20">
    <property type="entry name" value="ATP-grasp fold, B domain"/>
    <property type="match status" value="1"/>
</dbReference>
<accession>A0A8J6CFW1</accession>
<dbReference type="Pfam" id="PF03133">
    <property type="entry name" value="TTL"/>
    <property type="match status" value="1"/>
</dbReference>
<feature type="region of interest" description="Disordered" evidence="4">
    <location>
        <begin position="613"/>
        <end position="659"/>
    </location>
</feature>
<dbReference type="InterPro" id="IPR004344">
    <property type="entry name" value="TTL/TTLL_fam"/>
</dbReference>
<dbReference type="AlphaFoldDB" id="A0A8J6CFW1"/>
<feature type="compositionally biased region" description="Low complexity" evidence="4">
    <location>
        <begin position="502"/>
        <end position="517"/>
    </location>
</feature>
<evidence type="ECO:0000313" key="6">
    <source>
        <dbReference type="Proteomes" id="UP000751190"/>
    </source>
</evidence>
<keyword evidence="1" id="KW-0436">Ligase</keyword>
<name>A0A8J6CFW1_DIALT</name>
<feature type="region of interest" description="Disordered" evidence="4">
    <location>
        <begin position="1"/>
        <end position="24"/>
    </location>
</feature>
<feature type="region of interest" description="Disordered" evidence="4">
    <location>
        <begin position="575"/>
        <end position="596"/>
    </location>
</feature>
<dbReference type="GO" id="GO:0070740">
    <property type="term" value="F:tubulin-glutamic acid ligase activity"/>
    <property type="evidence" value="ECO:0007669"/>
    <property type="project" value="TreeGrafter"/>
</dbReference>
<gene>
    <name evidence="5" type="ORF">KFE25_013508</name>
</gene>
<dbReference type="PANTHER" id="PTHR12241:SF118">
    <property type="entry name" value="TUBULIN POLYGLUTAMYLASE TTLL2-RELATED"/>
    <property type="match status" value="1"/>
</dbReference>
<protein>
    <recommendedName>
        <fullName evidence="7">Tubulin--tyrosine ligase-like protein 9</fullName>
    </recommendedName>
</protein>
<feature type="region of interest" description="Disordered" evidence="4">
    <location>
        <begin position="487"/>
        <end position="520"/>
    </location>
</feature>
<organism evidence="5 6">
    <name type="scientific">Diacronema lutheri</name>
    <name type="common">Unicellular marine alga</name>
    <name type="synonym">Monochrysis lutheri</name>
    <dbReference type="NCBI Taxonomy" id="2081491"/>
    <lineage>
        <taxon>Eukaryota</taxon>
        <taxon>Haptista</taxon>
        <taxon>Haptophyta</taxon>
        <taxon>Pavlovophyceae</taxon>
        <taxon>Pavlovales</taxon>
        <taxon>Pavlovaceae</taxon>
        <taxon>Diacronema</taxon>
    </lineage>
</organism>
<dbReference type="OMA" id="SACWICK"/>
<feature type="compositionally biased region" description="Low complexity" evidence="4">
    <location>
        <begin position="625"/>
        <end position="639"/>
    </location>
</feature>
<sequence>MDFSFGQPATRFGGLWSEDSPPRFRLSEKTPPIVREAFESRGWREWEEGEPEPELSWRSGRFKLSEYATAGPASLVNHFPRTTGITRKDNLVRNMRRMLHVHGSIYAFTPRTFLLPTEYARFVELSRAKPSACWICKPADASQGQHIFLIRDAAEISSLYYSTLRDADAAGADSGGGGGGARSDDSESENEADAPSPRAVGAPGAPGGRAINEAVSVKYALKALRARLDKTTAPCVSFSRLHIVQRYVERPALIDGRKFDLRLYVLVTSFAPLRIYLYRDAIVRLATARYDASLRDLGNAFSHLTNSTINKARNASGCKRALSQLGADGGAGVQLIKRPELHDRLARLVTLTLLPIAASVPDNGGCFELLGFDVLIDEAGEPWLIEVNTSPALSVDGAADITVKGSMLAEMLDVLVHAKFRHTRGACAGAPRASLSARAGRPLGAADRRASAAAACALAAGSPSGDSCIDACKPPAALRASSEGASAGAVRGWPRPLDARESAGGARVGARARATGGPTELGSAATIGGWALAFPFDEATRRLAASVGGHEAEIVAHIRAAAAAAGGTPAAAAAADDGALAPAPAPTPASRRDQTTAWKALSDAHARAPPVANARLPALPPRPRPASAAVGGAAHASAPSRVGPAPHVSGGASSRSVDPARALGRVRCAAASSLCGVSQSNARARP</sequence>
<dbReference type="PROSITE" id="PS51221">
    <property type="entry name" value="TTL"/>
    <property type="match status" value="1"/>
</dbReference>
<dbReference type="GO" id="GO:0015631">
    <property type="term" value="F:tubulin binding"/>
    <property type="evidence" value="ECO:0007669"/>
    <property type="project" value="TreeGrafter"/>
</dbReference>
<feature type="compositionally biased region" description="Low complexity" evidence="4">
    <location>
        <begin position="194"/>
        <end position="203"/>
    </location>
</feature>
<dbReference type="GO" id="GO:0005524">
    <property type="term" value="F:ATP binding"/>
    <property type="evidence" value="ECO:0007669"/>
    <property type="project" value="UniProtKB-KW"/>
</dbReference>
<proteinExistence type="predicted"/>
<evidence type="ECO:0000256" key="4">
    <source>
        <dbReference type="SAM" id="MobiDB-lite"/>
    </source>
</evidence>
<dbReference type="GO" id="GO:0000226">
    <property type="term" value="P:microtubule cytoskeleton organization"/>
    <property type="evidence" value="ECO:0007669"/>
    <property type="project" value="TreeGrafter"/>
</dbReference>
<evidence type="ECO:0000313" key="5">
    <source>
        <dbReference type="EMBL" id="KAG8468425.1"/>
    </source>
</evidence>
<evidence type="ECO:0000256" key="1">
    <source>
        <dbReference type="ARBA" id="ARBA00022598"/>
    </source>
</evidence>
<dbReference type="OrthoDB" id="277439at2759"/>
<dbReference type="GO" id="GO:0036064">
    <property type="term" value="C:ciliary basal body"/>
    <property type="evidence" value="ECO:0007669"/>
    <property type="project" value="TreeGrafter"/>
</dbReference>
<dbReference type="EMBL" id="JAGTXO010000004">
    <property type="protein sequence ID" value="KAG8468425.1"/>
    <property type="molecule type" value="Genomic_DNA"/>
</dbReference>
<dbReference type="PANTHER" id="PTHR12241">
    <property type="entry name" value="TUBULIN POLYGLUTAMYLASE"/>
    <property type="match status" value="1"/>
</dbReference>
<reference evidence="5" key="1">
    <citation type="submission" date="2021-05" db="EMBL/GenBank/DDBJ databases">
        <title>The genome of the haptophyte Pavlova lutheri (Diacronema luteri, Pavlovales) - a model for lipid biosynthesis in eukaryotic algae.</title>
        <authorList>
            <person name="Hulatt C.J."/>
            <person name="Posewitz M.C."/>
        </authorList>
    </citation>
    <scope>NUCLEOTIDE SEQUENCE</scope>
    <source>
        <strain evidence="5">NIVA-4/92</strain>
    </source>
</reference>
<feature type="region of interest" description="Disordered" evidence="4">
    <location>
        <begin position="171"/>
        <end position="207"/>
    </location>
</feature>
<dbReference type="SUPFAM" id="SSF56059">
    <property type="entry name" value="Glutathione synthetase ATP-binding domain-like"/>
    <property type="match status" value="1"/>
</dbReference>
<keyword evidence="2" id="KW-0547">Nucleotide-binding</keyword>
<keyword evidence="3" id="KW-0067">ATP-binding</keyword>
<comment type="caution">
    <text evidence="5">The sequence shown here is derived from an EMBL/GenBank/DDBJ whole genome shotgun (WGS) entry which is preliminary data.</text>
</comment>
<keyword evidence="6" id="KW-1185">Reference proteome</keyword>
<evidence type="ECO:0008006" key="7">
    <source>
        <dbReference type="Google" id="ProtNLM"/>
    </source>
</evidence>
<evidence type="ECO:0000256" key="2">
    <source>
        <dbReference type="ARBA" id="ARBA00022741"/>
    </source>
</evidence>
<dbReference type="Proteomes" id="UP000751190">
    <property type="component" value="Unassembled WGS sequence"/>
</dbReference>